<protein>
    <submittedName>
        <fullName evidence="1">Uncharacterized protein</fullName>
    </submittedName>
</protein>
<organism evidence="1 2">
    <name type="scientific">Aspergillus sclerotioniger CBS 115572</name>
    <dbReference type="NCBI Taxonomy" id="1450535"/>
    <lineage>
        <taxon>Eukaryota</taxon>
        <taxon>Fungi</taxon>
        <taxon>Dikarya</taxon>
        <taxon>Ascomycota</taxon>
        <taxon>Pezizomycotina</taxon>
        <taxon>Eurotiomycetes</taxon>
        <taxon>Eurotiomycetidae</taxon>
        <taxon>Eurotiales</taxon>
        <taxon>Aspergillaceae</taxon>
        <taxon>Aspergillus</taxon>
        <taxon>Aspergillus subgen. Circumdati</taxon>
    </lineage>
</organism>
<evidence type="ECO:0000313" key="2">
    <source>
        <dbReference type="Proteomes" id="UP000246702"/>
    </source>
</evidence>
<keyword evidence="2" id="KW-1185">Reference proteome</keyword>
<reference evidence="1 2" key="1">
    <citation type="submission" date="2016-12" db="EMBL/GenBank/DDBJ databases">
        <title>The genomes of Aspergillus section Nigri reveals drivers in fungal speciation.</title>
        <authorList>
            <consortium name="DOE Joint Genome Institute"/>
            <person name="Vesth T.C."/>
            <person name="Nybo J."/>
            <person name="Theobald S."/>
            <person name="Brandl J."/>
            <person name="Frisvad J.C."/>
            <person name="Nielsen K.F."/>
            <person name="Lyhne E.K."/>
            <person name="Kogle M.E."/>
            <person name="Kuo A."/>
            <person name="Riley R."/>
            <person name="Clum A."/>
            <person name="Nolan M."/>
            <person name="Lipzen A."/>
            <person name="Salamov A."/>
            <person name="Henrissat B."/>
            <person name="Wiebenga A."/>
            <person name="De Vries R.P."/>
            <person name="Grigoriev I.V."/>
            <person name="Mortensen U.H."/>
            <person name="Andersen M.R."/>
            <person name="Baker S.E."/>
        </authorList>
    </citation>
    <scope>NUCLEOTIDE SEQUENCE [LARGE SCALE GENOMIC DNA]</scope>
    <source>
        <strain evidence="1 2">CBS 115572</strain>
    </source>
</reference>
<dbReference type="RefSeq" id="XP_025466612.1">
    <property type="nucleotide sequence ID" value="XM_025611980.1"/>
</dbReference>
<proteinExistence type="predicted"/>
<dbReference type="Proteomes" id="UP000246702">
    <property type="component" value="Unassembled WGS sequence"/>
</dbReference>
<comment type="caution">
    <text evidence="1">The sequence shown here is derived from an EMBL/GenBank/DDBJ whole genome shotgun (WGS) entry which is preliminary data.</text>
</comment>
<evidence type="ECO:0000313" key="1">
    <source>
        <dbReference type="EMBL" id="PWY84687.1"/>
    </source>
</evidence>
<dbReference type="AlphaFoldDB" id="A0A317WHH7"/>
<gene>
    <name evidence="1" type="ORF">BO94DRAFT_536284</name>
</gene>
<dbReference type="EMBL" id="MSFK01000017">
    <property type="protein sequence ID" value="PWY84687.1"/>
    <property type="molecule type" value="Genomic_DNA"/>
</dbReference>
<sequence length="89" mass="9676">MNRPGLSFSRPSLVLPIGLAMATPAVSDRWFLLCLLSASFTVRSGARLVLGPTARCPPGFNCKRSHRWISHDDRNILPNTMPSPSPGFG</sequence>
<accession>A0A317WHH7</accession>
<dbReference type="GeneID" id="37114123"/>
<name>A0A317WHH7_9EURO</name>